<evidence type="ECO:0000256" key="8">
    <source>
        <dbReference type="SAM" id="SignalP"/>
    </source>
</evidence>
<feature type="signal peptide" evidence="8">
    <location>
        <begin position="1"/>
        <end position="15"/>
    </location>
</feature>
<dbReference type="InterPro" id="IPR017852">
    <property type="entry name" value="GPI_EtnP_transferase_1_C"/>
</dbReference>
<dbReference type="Pfam" id="PF01663">
    <property type="entry name" value="Phosphodiest"/>
    <property type="match status" value="1"/>
</dbReference>
<dbReference type="AlphaFoldDB" id="A0A8I6RQ88"/>
<feature type="transmembrane region" description="Helical" evidence="7">
    <location>
        <begin position="816"/>
        <end position="835"/>
    </location>
</feature>
<evidence type="ECO:0000256" key="3">
    <source>
        <dbReference type="ARBA" id="ARBA00008400"/>
    </source>
</evidence>
<comment type="pathway">
    <text evidence="2 7">Glycolipid biosynthesis; glycosylphosphatidylinositol-anchor biosynthesis.</text>
</comment>
<name>A0A8I6RQ88_CIMLE</name>
<feature type="transmembrane region" description="Helical" evidence="7">
    <location>
        <begin position="431"/>
        <end position="447"/>
    </location>
</feature>
<protein>
    <recommendedName>
        <fullName evidence="4 7">GPI ethanolamine phosphate transferase 1</fullName>
        <ecNumber evidence="7">2.-.-.-</ecNumber>
    </recommendedName>
</protein>
<dbReference type="InterPro" id="IPR017850">
    <property type="entry name" value="Alkaline_phosphatase_core_sf"/>
</dbReference>
<evidence type="ECO:0000256" key="7">
    <source>
        <dbReference type="RuleBase" id="RU367138"/>
    </source>
</evidence>
<evidence type="ECO:0000256" key="5">
    <source>
        <dbReference type="ARBA" id="ARBA00022502"/>
    </source>
</evidence>
<dbReference type="InterPro" id="IPR007070">
    <property type="entry name" value="GPI_EtnP_transferase_1"/>
</dbReference>
<proteinExistence type="inferred from homology"/>
<keyword evidence="8" id="KW-0732">Signal</keyword>
<dbReference type="PANTHER" id="PTHR12250">
    <property type="entry name" value="PHOSPHATIDYLINOSITOL GLYCAN, CLASS N"/>
    <property type="match status" value="1"/>
</dbReference>
<dbReference type="SUPFAM" id="SSF53649">
    <property type="entry name" value="Alkaline phosphatase-like"/>
    <property type="match status" value="1"/>
</dbReference>
<feature type="transmembrane region" description="Helical" evidence="7">
    <location>
        <begin position="847"/>
        <end position="863"/>
    </location>
</feature>
<dbReference type="GO" id="GO:0005789">
    <property type="term" value="C:endoplasmic reticulum membrane"/>
    <property type="evidence" value="ECO:0007669"/>
    <property type="project" value="UniProtKB-SubCell"/>
</dbReference>
<feature type="transmembrane region" description="Helical" evidence="7">
    <location>
        <begin position="509"/>
        <end position="527"/>
    </location>
</feature>
<feature type="domain" description="GPI ethanolamine phosphate transferase 1 C-terminal" evidence="9">
    <location>
        <begin position="420"/>
        <end position="869"/>
    </location>
</feature>
<feature type="transmembrane region" description="Helical" evidence="7">
    <location>
        <begin position="539"/>
        <end position="563"/>
    </location>
</feature>
<feature type="chain" id="PRO_5035240072" description="GPI ethanolamine phosphate transferase 1" evidence="8">
    <location>
        <begin position="16"/>
        <end position="932"/>
    </location>
</feature>
<dbReference type="RefSeq" id="XP_014249589.1">
    <property type="nucleotide sequence ID" value="XM_014394103.2"/>
</dbReference>
<reference evidence="10" key="1">
    <citation type="submission" date="2022-01" db="UniProtKB">
        <authorList>
            <consortium name="EnsemblMetazoa"/>
        </authorList>
    </citation>
    <scope>IDENTIFICATION</scope>
</reference>
<accession>A0A8I6RQ88</accession>
<keyword evidence="7" id="KW-1133">Transmembrane helix</keyword>
<dbReference type="KEGG" id="clec:106666727"/>
<dbReference type="EnsemblMetazoa" id="XM_014394103.2">
    <property type="protein sequence ID" value="XP_014249589.1"/>
    <property type="gene ID" value="LOC106666727"/>
</dbReference>
<dbReference type="GeneID" id="106666727"/>
<evidence type="ECO:0000256" key="6">
    <source>
        <dbReference type="ARBA" id="ARBA00022824"/>
    </source>
</evidence>
<feature type="transmembrane region" description="Helical" evidence="7">
    <location>
        <begin position="569"/>
        <end position="585"/>
    </location>
</feature>
<dbReference type="Proteomes" id="UP000494040">
    <property type="component" value="Unassembled WGS sequence"/>
</dbReference>
<evidence type="ECO:0000259" key="9">
    <source>
        <dbReference type="Pfam" id="PF04987"/>
    </source>
</evidence>
<dbReference type="OrthoDB" id="2748310at2759"/>
<feature type="transmembrane region" description="Helical" evidence="7">
    <location>
        <begin position="681"/>
        <end position="699"/>
    </location>
</feature>
<keyword evidence="7" id="KW-0812">Transmembrane</keyword>
<feature type="transmembrane region" description="Helical" evidence="7">
    <location>
        <begin position="648"/>
        <end position="669"/>
    </location>
</feature>
<feature type="transmembrane region" description="Helical" evidence="7">
    <location>
        <begin position="621"/>
        <end position="641"/>
    </location>
</feature>
<feature type="transmembrane region" description="Helical" evidence="7">
    <location>
        <begin position="883"/>
        <end position="915"/>
    </location>
</feature>
<sequence>MMILIFSVFINLLFCYSVFDVHYMSFDLTENVGCNKRLNASSKRVVLILTDGLSAQLLYNVTAQNWTRPSFLRKIVEGAGTWGVSEAHIPSISKPALYAITSGNDFDSWRAHWTHAKMADVKVDMIFNHANQVFFSGDPEVTRFFDPDTTKRWHVKVWDTQFEERLFDDYHRLDDFACQGVHDFFANENLNVTLRSDKTIFVIYLDGSDSCGHFFLPFSQNCIDVVKNMDRNIEMVDEAFKKFYGDNETTFILTSDHGMSQSGYHGSGEDMQIKTPIMAWGKGVKRGGGLKQPKNAITEVWKADNLSFVNIKQVDIASLISVFLGNPAPTHSCGLLPVEMVDLDDETVIDSLYCNEKQIWNMILEQAKSTGDFELLESPTNSGLNLTETRQKLNQSVAEKIKSETVRLANLLHKIYRRQLSHFRSYYKNEMLWIMSFIYVGWGLLLFERCLIAMKVGTEDLSSCTTEKNILHDMVRFIGESCTGLMLIVDLFFLMFIIGFILVSHRVNWPVYFNIYAATIAIIWWLVIKHIRALRDLCLLKGINVHNAIWALVTSVCTIAVVTGVNVPYMRQAGFILISVIICYLTREKAEMVIHAAWFVTSSLLIFFMDSPVIDLPPDNNLIKLGGITWIFIACLHIYYYRKINRDFFVTIALLLTLAVAQWNVISIYEQKNEEELFSDKVQHVTWSWMILYSAPFMAFNSVNGFIRFLHVCYAMASTFILMSVRHEAAGLAAFCANLLAWFCLETRKSSKSLETPAGENENGLVRDDLRRGFMLLTYTWIGYYAIGNVDNPFSYNIYWTDCFLLSFKRLETTLLIIYKTLIPLIVLCVLFSTMYMHLGLSLRSTIEWYLFLNNFVAFYFFHCTKSEGYGYTMVGRSFFHHAFSALVPALVVLLLPFVDILLKFSFIGCFAAVCKRAKEEILTRLKIKQVK</sequence>
<comment type="similarity">
    <text evidence="3 7">Belongs to the PIGG/PIGN/PIGO family. PIGN subfamily.</text>
</comment>
<feature type="transmembrane region" description="Helical" evidence="7">
    <location>
        <begin position="770"/>
        <end position="787"/>
    </location>
</feature>
<evidence type="ECO:0000256" key="2">
    <source>
        <dbReference type="ARBA" id="ARBA00004687"/>
    </source>
</evidence>
<evidence type="ECO:0000313" key="11">
    <source>
        <dbReference type="Proteomes" id="UP000494040"/>
    </source>
</evidence>
<dbReference type="EC" id="2.-.-.-" evidence="7"/>
<evidence type="ECO:0000256" key="4">
    <source>
        <dbReference type="ARBA" id="ARBA00020831"/>
    </source>
</evidence>
<feature type="transmembrane region" description="Helical" evidence="7">
    <location>
        <begin position="484"/>
        <end position="503"/>
    </location>
</feature>
<comment type="function">
    <text evidence="7">Ethanolamine phosphate transferase involved in glycosylphosphatidylinositol-anchor biosynthesis. Transfers ethanolamine phosphate to the first alpha-1,4-linked mannose of the glycosylphosphatidylinositol precursor of GPI-anchor.</text>
</comment>
<dbReference type="GO" id="GO:0006506">
    <property type="term" value="P:GPI anchor biosynthetic process"/>
    <property type="evidence" value="ECO:0007669"/>
    <property type="project" value="UniProtKB-UniPathway"/>
</dbReference>
<dbReference type="InterPro" id="IPR002591">
    <property type="entry name" value="Phosphodiest/P_Trfase"/>
</dbReference>
<dbReference type="UniPathway" id="UPA00196"/>
<dbReference type="Pfam" id="PF04987">
    <property type="entry name" value="PigN"/>
    <property type="match status" value="1"/>
</dbReference>
<keyword evidence="7" id="KW-0808">Transferase</keyword>
<dbReference type="GO" id="GO:0051377">
    <property type="term" value="F:mannose-ethanolamine phosphotransferase activity"/>
    <property type="evidence" value="ECO:0007669"/>
    <property type="project" value="UniProtKB-UniRule"/>
</dbReference>
<organism evidence="10 11">
    <name type="scientific">Cimex lectularius</name>
    <name type="common">Bed bug</name>
    <name type="synonym">Acanthia lectularia</name>
    <dbReference type="NCBI Taxonomy" id="79782"/>
    <lineage>
        <taxon>Eukaryota</taxon>
        <taxon>Metazoa</taxon>
        <taxon>Ecdysozoa</taxon>
        <taxon>Arthropoda</taxon>
        <taxon>Hexapoda</taxon>
        <taxon>Insecta</taxon>
        <taxon>Pterygota</taxon>
        <taxon>Neoptera</taxon>
        <taxon>Paraneoptera</taxon>
        <taxon>Hemiptera</taxon>
        <taxon>Heteroptera</taxon>
        <taxon>Panheteroptera</taxon>
        <taxon>Cimicomorpha</taxon>
        <taxon>Cimicidae</taxon>
        <taxon>Cimex</taxon>
    </lineage>
</organism>
<evidence type="ECO:0000313" key="10">
    <source>
        <dbReference type="EnsemblMetazoa" id="XP_014249589.1"/>
    </source>
</evidence>
<dbReference type="Gene3D" id="3.40.720.10">
    <property type="entry name" value="Alkaline Phosphatase, subunit A"/>
    <property type="match status" value="1"/>
</dbReference>
<comment type="subcellular location">
    <subcellularLocation>
        <location evidence="1 7">Endoplasmic reticulum membrane</location>
        <topology evidence="1 7">Multi-pass membrane protein</topology>
    </subcellularLocation>
</comment>
<feature type="transmembrane region" description="Helical" evidence="7">
    <location>
        <begin position="592"/>
        <end position="609"/>
    </location>
</feature>
<evidence type="ECO:0000256" key="1">
    <source>
        <dbReference type="ARBA" id="ARBA00004477"/>
    </source>
</evidence>
<keyword evidence="6 7" id="KW-0256">Endoplasmic reticulum</keyword>
<dbReference type="PANTHER" id="PTHR12250:SF0">
    <property type="entry name" value="GPI ETHANOLAMINE PHOSPHATE TRANSFERASE 1"/>
    <property type="match status" value="1"/>
</dbReference>
<keyword evidence="5 7" id="KW-0337">GPI-anchor biosynthesis</keyword>
<keyword evidence="11" id="KW-1185">Reference proteome</keyword>
<keyword evidence="7" id="KW-0472">Membrane</keyword>